<comment type="caution">
    <text evidence="2">The sequence shown here is derived from an EMBL/GenBank/DDBJ whole genome shotgun (WGS) entry which is preliminary data.</text>
</comment>
<protein>
    <submittedName>
        <fullName evidence="2">Uncharacterized protein</fullName>
    </submittedName>
</protein>
<proteinExistence type="predicted"/>
<organism evidence="2 3">
    <name type="scientific">Ceratodon purpureus</name>
    <name type="common">Fire moss</name>
    <name type="synonym">Dicranum purpureum</name>
    <dbReference type="NCBI Taxonomy" id="3225"/>
    <lineage>
        <taxon>Eukaryota</taxon>
        <taxon>Viridiplantae</taxon>
        <taxon>Streptophyta</taxon>
        <taxon>Embryophyta</taxon>
        <taxon>Bryophyta</taxon>
        <taxon>Bryophytina</taxon>
        <taxon>Bryopsida</taxon>
        <taxon>Dicranidae</taxon>
        <taxon>Pseudoditrichales</taxon>
        <taxon>Ditrichaceae</taxon>
        <taxon>Ceratodon</taxon>
    </lineage>
</organism>
<dbReference type="AlphaFoldDB" id="A0A8T0HXV2"/>
<evidence type="ECO:0000256" key="1">
    <source>
        <dbReference type="SAM" id="MobiDB-lite"/>
    </source>
</evidence>
<evidence type="ECO:0000313" key="3">
    <source>
        <dbReference type="Proteomes" id="UP000822688"/>
    </source>
</evidence>
<feature type="region of interest" description="Disordered" evidence="1">
    <location>
        <begin position="89"/>
        <end position="110"/>
    </location>
</feature>
<sequence length="127" mass="14492">MSRKLSDINEVVELTMRMISQQDSNSISSITSTKWQRASTDSTHQYHHQNHHHIAIKSSQKSCNEVSILMMRAIISLSAEAQELITNKQQPPQMAKVGPPKVGHAHQGFCRDERDERDEWCLCSRHG</sequence>
<keyword evidence="3" id="KW-1185">Reference proteome</keyword>
<accession>A0A8T0HXV2</accession>
<dbReference type="Proteomes" id="UP000822688">
    <property type="component" value="Chromosome 5"/>
</dbReference>
<name>A0A8T0HXV2_CERPU</name>
<gene>
    <name evidence="2" type="ORF">KC19_5G024400</name>
</gene>
<dbReference type="EMBL" id="CM026425">
    <property type="protein sequence ID" value="KAG0575696.1"/>
    <property type="molecule type" value="Genomic_DNA"/>
</dbReference>
<evidence type="ECO:0000313" key="2">
    <source>
        <dbReference type="EMBL" id="KAG0575696.1"/>
    </source>
</evidence>
<reference evidence="2" key="1">
    <citation type="submission" date="2020-06" db="EMBL/GenBank/DDBJ databases">
        <title>WGS assembly of Ceratodon purpureus strain R40.</title>
        <authorList>
            <person name="Carey S.B."/>
            <person name="Jenkins J."/>
            <person name="Shu S."/>
            <person name="Lovell J.T."/>
            <person name="Sreedasyam A."/>
            <person name="Maumus F."/>
            <person name="Tiley G.P."/>
            <person name="Fernandez-Pozo N."/>
            <person name="Barry K."/>
            <person name="Chen C."/>
            <person name="Wang M."/>
            <person name="Lipzen A."/>
            <person name="Daum C."/>
            <person name="Saski C.A."/>
            <person name="Payton A.C."/>
            <person name="Mcbreen J.C."/>
            <person name="Conrad R.E."/>
            <person name="Kollar L.M."/>
            <person name="Olsson S."/>
            <person name="Huttunen S."/>
            <person name="Landis J.B."/>
            <person name="Wickett N.J."/>
            <person name="Johnson M.G."/>
            <person name="Rensing S.A."/>
            <person name="Grimwood J."/>
            <person name="Schmutz J."/>
            <person name="Mcdaniel S.F."/>
        </authorList>
    </citation>
    <scope>NUCLEOTIDE SEQUENCE</scope>
    <source>
        <strain evidence="2">R40</strain>
    </source>
</reference>